<evidence type="ECO:0000256" key="2">
    <source>
        <dbReference type="PIRSR" id="PIRSR628651-51"/>
    </source>
</evidence>
<proteinExistence type="predicted"/>
<evidence type="ECO:0000256" key="1">
    <source>
        <dbReference type="PIRSR" id="PIRSR628651-50"/>
    </source>
</evidence>
<dbReference type="OrthoDB" id="5411773at2759"/>
<evidence type="ECO:0000256" key="3">
    <source>
        <dbReference type="SAM" id="MobiDB-lite"/>
    </source>
</evidence>
<dbReference type="AlphaFoldDB" id="G3AME1"/>
<dbReference type="GO" id="GO:0005634">
    <property type="term" value="C:nucleus"/>
    <property type="evidence" value="ECO:0007669"/>
    <property type="project" value="TreeGrafter"/>
</dbReference>
<accession>G3AME1</accession>
<feature type="binding site" evidence="2">
    <location>
        <position position="258"/>
    </location>
    <ligand>
        <name>Zn(2+)</name>
        <dbReference type="ChEBI" id="CHEBI:29105"/>
        <label>1</label>
    </ligand>
</feature>
<dbReference type="KEGG" id="spaa:SPAPADRAFT_137138"/>
<evidence type="ECO:0000313" key="5">
    <source>
        <dbReference type="Proteomes" id="UP000000709"/>
    </source>
</evidence>
<dbReference type="HOGENOM" id="CLU_074406_0_0_1"/>
<dbReference type="Proteomes" id="UP000000709">
    <property type="component" value="Unassembled WGS sequence"/>
</dbReference>
<dbReference type="Gene3D" id="3.30.40.10">
    <property type="entry name" value="Zinc/RING finger domain, C3HC4 (zinc finger)"/>
    <property type="match status" value="1"/>
</dbReference>
<evidence type="ECO:0000313" key="4">
    <source>
        <dbReference type="EMBL" id="EGW32793.1"/>
    </source>
</evidence>
<evidence type="ECO:0008006" key="6">
    <source>
        <dbReference type="Google" id="ProtNLM"/>
    </source>
</evidence>
<dbReference type="GO" id="GO:0046872">
    <property type="term" value="F:metal ion binding"/>
    <property type="evidence" value="ECO:0007669"/>
    <property type="project" value="UniProtKB-KW"/>
</dbReference>
<dbReference type="GeneID" id="18870017"/>
<dbReference type="OMA" id="PCDIVRS"/>
<feature type="binding site" evidence="2">
    <location>
        <position position="245"/>
    </location>
    <ligand>
        <name>Zn(2+)</name>
        <dbReference type="ChEBI" id="CHEBI:29105"/>
        <label>2</label>
    </ligand>
</feature>
<reference evidence="4 5" key="1">
    <citation type="journal article" date="2011" name="Proc. Natl. Acad. Sci. U.S.A.">
        <title>Comparative genomics of xylose-fermenting fungi for enhanced biofuel production.</title>
        <authorList>
            <person name="Wohlbach D.J."/>
            <person name="Kuo A."/>
            <person name="Sato T.K."/>
            <person name="Potts K.M."/>
            <person name="Salamov A.A."/>
            <person name="LaButti K.M."/>
            <person name="Sun H."/>
            <person name="Clum A."/>
            <person name="Pangilinan J.L."/>
            <person name="Lindquist E.A."/>
            <person name="Lucas S."/>
            <person name="Lapidus A."/>
            <person name="Jin M."/>
            <person name="Gunawan C."/>
            <person name="Balan V."/>
            <person name="Dale B.E."/>
            <person name="Jeffries T.W."/>
            <person name="Zinkel R."/>
            <person name="Barry K.W."/>
            <person name="Grigoriev I.V."/>
            <person name="Gasch A.P."/>
        </authorList>
    </citation>
    <scope>NUCLEOTIDE SEQUENCE [LARGE SCALE GENOMIC DNA]</scope>
    <source>
        <strain evidence="5">NRRL Y-27907 / 11-Y1</strain>
    </source>
</reference>
<feature type="binding site" evidence="2">
    <location>
        <position position="282"/>
    </location>
    <ligand>
        <name>Zn(2+)</name>
        <dbReference type="ChEBI" id="CHEBI:29105"/>
        <label>2</label>
    </ligand>
</feature>
<dbReference type="GO" id="GO:0006355">
    <property type="term" value="P:regulation of DNA-templated transcription"/>
    <property type="evidence" value="ECO:0007669"/>
    <property type="project" value="TreeGrafter"/>
</dbReference>
<dbReference type="PANTHER" id="PTHR10333:SF94">
    <property type="entry name" value="FINGER DOMAIN PROTEIN, PUTATIVE (AFU_ORTHOLOGUE AFUA_3G11940)-RELATED"/>
    <property type="match status" value="1"/>
</dbReference>
<dbReference type="eggNOG" id="KOG1973">
    <property type="taxonomic scope" value="Eukaryota"/>
</dbReference>
<feature type="site" description="Histone H3K4me3 binding" evidence="1">
    <location>
        <position position="242"/>
    </location>
</feature>
<feature type="region of interest" description="Disordered" evidence="3">
    <location>
        <begin position="182"/>
        <end position="224"/>
    </location>
</feature>
<keyword evidence="5" id="KW-1185">Reference proteome</keyword>
<feature type="binding site" evidence="2">
    <location>
        <position position="251"/>
    </location>
    <ligand>
        <name>Zn(2+)</name>
        <dbReference type="ChEBI" id="CHEBI:29105"/>
        <label>2</label>
    </ligand>
</feature>
<dbReference type="GO" id="GO:0004402">
    <property type="term" value="F:histone acetyltransferase activity"/>
    <property type="evidence" value="ECO:0007669"/>
    <property type="project" value="TreeGrafter"/>
</dbReference>
<feature type="binding site" evidence="2">
    <location>
        <position position="234"/>
    </location>
    <ligand>
        <name>Zn(2+)</name>
        <dbReference type="ChEBI" id="CHEBI:29105"/>
        <label>1</label>
    </ligand>
</feature>
<gene>
    <name evidence="4" type="ORF">SPAPADRAFT_137138</name>
</gene>
<feature type="site" description="Histone H3K4me3 binding" evidence="1">
    <location>
        <position position="246"/>
    </location>
</feature>
<keyword evidence="2" id="KW-0479">Metal-binding</keyword>
<feature type="binding site" evidence="2">
    <location>
        <position position="232"/>
    </location>
    <ligand>
        <name>Zn(2+)</name>
        <dbReference type="ChEBI" id="CHEBI:29105"/>
        <label>1</label>
    </ligand>
</feature>
<feature type="site" description="Histone H3K4me3 binding" evidence="1">
    <location>
        <position position="256"/>
    </location>
</feature>
<sequence length="309" mass="36085">MENDIFPSHSLTSAFISTVDHLPCDIIRSVWLIQACNIKIDARKHEIDEILKHYQSTRDITQQDIEKLIRIKQNIRTLSRESISEARALNNQLTTHKMNLIEELNQLQNIDKSKVNLHDHYKQREQLSRQLKEHYAKYPLQSQKEALEEQKRQPSKKSGLKILLKIPKSLQKTAKLNTKIAKKPKPVAKVSKSAKTKPPIKSRPSTKRNIPKIEPEPEPVQEEPQEDTNVYCFCKQRSSGDMIACDNEDSCPNGEWFHFKCVGLLNRVEAMKYTTGKVKWYCSDFCRNAAEQKELKAKELKKKKRKRRW</sequence>
<dbReference type="InterPro" id="IPR013083">
    <property type="entry name" value="Znf_RING/FYVE/PHD"/>
</dbReference>
<name>G3AME1_SPAPN</name>
<feature type="binding site" evidence="2">
    <location>
        <position position="286"/>
    </location>
    <ligand>
        <name>Zn(2+)</name>
        <dbReference type="ChEBI" id="CHEBI:29105"/>
        <label>2</label>
    </ligand>
</feature>
<protein>
    <recommendedName>
        <fullName evidence="6">Zinc finger PHD-type domain-containing protein</fullName>
    </recommendedName>
</protein>
<dbReference type="FunCoup" id="G3AME1">
    <property type="interactions" value="141"/>
</dbReference>
<dbReference type="InterPro" id="IPR011011">
    <property type="entry name" value="Znf_FYVE_PHD"/>
</dbReference>
<dbReference type="STRING" id="619300.G3AME1"/>
<dbReference type="InterPro" id="IPR028651">
    <property type="entry name" value="ING_fam"/>
</dbReference>
<dbReference type="RefSeq" id="XP_007374308.1">
    <property type="nucleotide sequence ID" value="XM_007374246.1"/>
</dbReference>
<organism evidence="5">
    <name type="scientific">Spathaspora passalidarum (strain NRRL Y-27907 / 11-Y1)</name>
    <dbReference type="NCBI Taxonomy" id="619300"/>
    <lineage>
        <taxon>Eukaryota</taxon>
        <taxon>Fungi</taxon>
        <taxon>Dikarya</taxon>
        <taxon>Ascomycota</taxon>
        <taxon>Saccharomycotina</taxon>
        <taxon>Pichiomycetes</taxon>
        <taxon>Debaryomycetaceae</taxon>
        <taxon>Spathaspora</taxon>
    </lineage>
</organism>
<keyword evidence="2" id="KW-0862">Zinc</keyword>
<dbReference type="GO" id="GO:0000123">
    <property type="term" value="C:histone acetyltransferase complex"/>
    <property type="evidence" value="ECO:0007669"/>
    <property type="project" value="TreeGrafter"/>
</dbReference>
<feature type="site" description="Histone H3K4me3 binding" evidence="1">
    <location>
        <position position="231"/>
    </location>
</feature>
<dbReference type="SUPFAM" id="SSF57903">
    <property type="entry name" value="FYVE/PHD zinc finger"/>
    <property type="match status" value="1"/>
</dbReference>
<dbReference type="EMBL" id="GL996501">
    <property type="protein sequence ID" value="EGW32793.1"/>
    <property type="molecule type" value="Genomic_DNA"/>
</dbReference>
<dbReference type="InParanoid" id="G3AME1"/>
<feature type="compositionally biased region" description="Basic residues" evidence="3">
    <location>
        <begin position="182"/>
        <end position="210"/>
    </location>
</feature>
<dbReference type="PANTHER" id="PTHR10333">
    <property type="entry name" value="INHIBITOR OF GROWTH PROTEIN"/>
    <property type="match status" value="1"/>
</dbReference>
<feature type="binding site" evidence="2">
    <location>
        <position position="261"/>
    </location>
    <ligand>
        <name>Zn(2+)</name>
        <dbReference type="ChEBI" id="CHEBI:29105"/>
        <label>1</label>
    </ligand>
</feature>